<dbReference type="Pfam" id="PF00320">
    <property type="entry name" value="GATA"/>
    <property type="match status" value="1"/>
</dbReference>
<dbReference type="Proteomes" id="UP000094285">
    <property type="component" value="Unassembled WGS sequence"/>
</dbReference>
<evidence type="ECO:0000259" key="10">
    <source>
        <dbReference type="PROSITE" id="PS50114"/>
    </source>
</evidence>
<dbReference type="GO" id="GO:0000981">
    <property type="term" value="F:DNA-binding transcription factor activity, RNA polymerase II-specific"/>
    <property type="evidence" value="ECO:0007669"/>
    <property type="project" value="TreeGrafter"/>
</dbReference>
<dbReference type="PANTHER" id="PTHR10071:SF281">
    <property type="entry name" value="BOX A-BINDING FACTOR-RELATED"/>
    <property type="match status" value="1"/>
</dbReference>
<evidence type="ECO:0000256" key="8">
    <source>
        <dbReference type="PROSITE-ProRule" id="PRU00094"/>
    </source>
</evidence>
<feature type="compositionally biased region" description="Polar residues" evidence="9">
    <location>
        <begin position="119"/>
        <end position="129"/>
    </location>
</feature>
<dbReference type="PROSITE" id="PS00344">
    <property type="entry name" value="GATA_ZN_FINGER_1"/>
    <property type="match status" value="1"/>
</dbReference>
<keyword evidence="3 8" id="KW-0863">Zinc-finger</keyword>
<dbReference type="GO" id="GO:0045944">
    <property type="term" value="P:positive regulation of transcription by RNA polymerase II"/>
    <property type="evidence" value="ECO:0007669"/>
    <property type="project" value="TreeGrafter"/>
</dbReference>
<keyword evidence="12" id="KW-1185">Reference proteome</keyword>
<dbReference type="OrthoDB" id="515401at2759"/>
<evidence type="ECO:0000256" key="1">
    <source>
        <dbReference type="ARBA" id="ARBA00004123"/>
    </source>
</evidence>
<feature type="region of interest" description="Disordered" evidence="9">
    <location>
        <begin position="186"/>
        <end position="207"/>
    </location>
</feature>
<dbReference type="PANTHER" id="PTHR10071">
    <property type="entry name" value="TRANSCRIPTION FACTOR GATA FAMILY MEMBER"/>
    <property type="match status" value="1"/>
</dbReference>
<dbReference type="SMART" id="SM00401">
    <property type="entry name" value="ZnF_GATA"/>
    <property type="match status" value="1"/>
</dbReference>
<evidence type="ECO:0000256" key="7">
    <source>
        <dbReference type="ARBA" id="ARBA00023242"/>
    </source>
</evidence>
<dbReference type="SUPFAM" id="SSF57716">
    <property type="entry name" value="Glucocorticoid receptor-like (DNA-binding domain)"/>
    <property type="match status" value="1"/>
</dbReference>
<protein>
    <recommendedName>
        <fullName evidence="10">GATA-type domain-containing protein</fullName>
    </recommendedName>
</protein>
<feature type="compositionally biased region" description="Polar residues" evidence="9">
    <location>
        <begin position="191"/>
        <end position="207"/>
    </location>
</feature>
<keyword evidence="4" id="KW-0862">Zinc</keyword>
<gene>
    <name evidence="11" type="ORF">CANTADRAFT_7408</name>
</gene>
<keyword evidence="5" id="KW-0805">Transcription regulation</keyword>
<feature type="domain" description="GATA-type" evidence="10">
    <location>
        <begin position="253"/>
        <end position="306"/>
    </location>
</feature>
<evidence type="ECO:0000313" key="11">
    <source>
        <dbReference type="EMBL" id="ODV77933.1"/>
    </source>
</evidence>
<name>A0A1E4SEM3_9ASCO</name>
<accession>A0A1E4SEM3</accession>
<dbReference type="InterPro" id="IPR013860">
    <property type="entry name" value="AreA_GATA"/>
</dbReference>
<dbReference type="PROSITE" id="PS50114">
    <property type="entry name" value="GATA_ZN_FINGER_2"/>
    <property type="match status" value="1"/>
</dbReference>
<sequence>MSTSDSRPASSSLNLANLLRDAMTAPTATPPVNTVNTTTKITYKPNIMKPATSADLSILDLISDSDNSSIEIYKMYRHKNYLPHNQRISNIAWRIQNRKMVSKDVSTAPKPKQRAHSISKPTPSFKKSTFNDPNLDDFDYVAHIRRISQEEFIQANPGASSEPGAPPVPSIKNELSSLLDQAPLSHALAKSHSTGSQPSQPPSNNQFLSSYITSLESTLSNNYPSDITSEYLHSSTSKVPASDARSPSSVSGVKKVLQCINCHTKTTPLWRKSNNGDLLCNACGLFYKLHGILRPLNNNKTSTDRAPQNNTANPANRMNNLAPGYQNRSNGRNNNDMMNLDSFLEISNTSTTNTTNTTNTTTSNTINTEYTSPSAFSMGPSGILNTTVNNIDEIDKLLNLNLFQSDSFQVENNGNHQSQPPQNSHNMRQNQQLNNHSQGAANNQLNELNQLFNSNDNTGIAPGMDGVNDEILFGDPISAYTPGTGNNGDPSWNWLDFSPAATNS</sequence>
<organism evidence="11 12">
    <name type="scientific">Suhomyces tanzawaensis NRRL Y-17324</name>
    <dbReference type="NCBI Taxonomy" id="984487"/>
    <lineage>
        <taxon>Eukaryota</taxon>
        <taxon>Fungi</taxon>
        <taxon>Dikarya</taxon>
        <taxon>Ascomycota</taxon>
        <taxon>Saccharomycotina</taxon>
        <taxon>Pichiomycetes</taxon>
        <taxon>Debaryomycetaceae</taxon>
        <taxon>Suhomyces</taxon>
    </lineage>
</organism>
<dbReference type="EMBL" id="KV453914">
    <property type="protein sequence ID" value="ODV77933.1"/>
    <property type="molecule type" value="Genomic_DNA"/>
</dbReference>
<evidence type="ECO:0000256" key="6">
    <source>
        <dbReference type="ARBA" id="ARBA00023163"/>
    </source>
</evidence>
<dbReference type="Pfam" id="PF08550">
    <property type="entry name" value="GATA_AreA"/>
    <property type="match status" value="1"/>
</dbReference>
<evidence type="ECO:0000256" key="4">
    <source>
        <dbReference type="ARBA" id="ARBA00022833"/>
    </source>
</evidence>
<dbReference type="CDD" id="cd00202">
    <property type="entry name" value="ZnF_GATA"/>
    <property type="match status" value="1"/>
</dbReference>
<evidence type="ECO:0000256" key="2">
    <source>
        <dbReference type="ARBA" id="ARBA00022723"/>
    </source>
</evidence>
<keyword evidence="6" id="KW-0804">Transcription</keyword>
<dbReference type="AlphaFoldDB" id="A0A1E4SEM3"/>
<dbReference type="GO" id="GO:0008270">
    <property type="term" value="F:zinc ion binding"/>
    <property type="evidence" value="ECO:0007669"/>
    <property type="project" value="UniProtKB-KW"/>
</dbReference>
<feature type="region of interest" description="Disordered" evidence="9">
    <location>
        <begin position="298"/>
        <end position="321"/>
    </location>
</feature>
<dbReference type="RefSeq" id="XP_020063055.1">
    <property type="nucleotide sequence ID" value="XM_020211111.1"/>
</dbReference>
<feature type="region of interest" description="Disordered" evidence="9">
    <location>
        <begin position="152"/>
        <end position="172"/>
    </location>
</feature>
<dbReference type="GeneID" id="30985247"/>
<evidence type="ECO:0000313" key="12">
    <source>
        <dbReference type="Proteomes" id="UP000094285"/>
    </source>
</evidence>
<dbReference type="InterPro" id="IPR013088">
    <property type="entry name" value="Znf_NHR/GATA"/>
</dbReference>
<dbReference type="InterPro" id="IPR039355">
    <property type="entry name" value="Transcription_factor_GATA"/>
</dbReference>
<keyword evidence="2" id="KW-0479">Metal-binding</keyword>
<dbReference type="STRING" id="984487.A0A1E4SEM3"/>
<dbReference type="InterPro" id="IPR000679">
    <property type="entry name" value="Znf_GATA"/>
</dbReference>
<feature type="region of interest" description="Disordered" evidence="9">
    <location>
        <begin position="410"/>
        <end position="429"/>
    </location>
</feature>
<dbReference type="GO" id="GO:0005634">
    <property type="term" value="C:nucleus"/>
    <property type="evidence" value="ECO:0007669"/>
    <property type="project" value="UniProtKB-SubCell"/>
</dbReference>
<feature type="compositionally biased region" description="Low complexity" evidence="9">
    <location>
        <begin position="309"/>
        <end position="320"/>
    </location>
</feature>
<dbReference type="PRINTS" id="PR00619">
    <property type="entry name" value="GATAZNFINGER"/>
</dbReference>
<reference evidence="12" key="1">
    <citation type="submission" date="2016-05" db="EMBL/GenBank/DDBJ databases">
        <title>Comparative genomics of biotechnologically important yeasts.</title>
        <authorList>
            <consortium name="DOE Joint Genome Institute"/>
            <person name="Riley R."/>
            <person name="Haridas S."/>
            <person name="Wolfe K.H."/>
            <person name="Lopes M.R."/>
            <person name="Hittinger C.T."/>
            <person name="Goker M."/>
            <person name="Salamov A."/>
            <person name="Wisecaver J."/>
            <person name="Long T.M."/>
            <person name="Aerts A.L."/>
            <person name="Barry K."/>
            <person name="Choi C."/>
            <person name="Clum A."/>
            <person name="Coughlan A.Y."/>
            <person name="Deshpande S."/>
            <person name="Douglass A.P."/>
            <person name="Hanson S.J."/>
            <person name="Klenk H.-P."/>
            <person name="Labutti K."/>
            <person name="Lapidus A."/>
            <person name="Lindquist E."/>
            <person name="Lipzen A."/>
            <person name="Meier-Kolthoff J.P."/>
            <person name="Ohm R.A."/>
            <person name="Otillar R.P."/>
            <person name="Pangilinan J."/>
            <person name="Peng Y."/>
            <person name="Rokas A."/>
            <person name="Rosa C.A."/>
            <person name="Scheuner C."/>
            <person name="Sibirny A.A."/>
            <person name="Slot J.C."/>
            <person name="Stielow J.B."/>
            <person name="Sun H."/>
            <person name="Kurtzman C.P."/>
            <person name="Blackwell M."/>
            <person name="Grigoriev I.V."/>
            <person name="Jeffries T.W."/>
        </authorList>
    </citation>
    <scope>NUCLEOTIDE SEQUENCE [LARGE SCALE GENOMIC DNA]</scope>
    <source>
        <strain evidence="12">NRRL Y-17324</strain>
    </source>
</reference>
<proteinExistence type="predicted"/>
<feature type="region of interest" description="Disordered" evidence="9">
    <location>
        <begin position="106"/>
        <end position="129"/>
    </location>
</feature>
<evidence type="ECO:0000256" key="3">
    <source>
        <dbReference type="ARBA" id="ARBA00022771"/>
    </source>
</evidence>
<comment type="subcellular location">
    <subcellularLocation>
        <location evidence="1">Nucleus</location>
    </subcellularLocation>
</comment>
<evidence type="ECO:0000256" key="9">
    <source>
        <dbReference type="SAM" id="MobiDB-lite"/>
    </source>
</evidence>
<dbReference type="Gene3D" id="3.30.50.10">
    <property type="entry name" value="Erythroid Transcription Factor GATA-1, subunit A"/>
    <property type="match status" value="1"/>
</dbReference>
<dbReference type="GO" id="GO:0000978">
    <property type="term" value="F:RNA polymerase II cis-regulatory region sequence-specific DNA binding"/>
    <property type="evidence" value="ECO:0007669"/>
    <property type="project" value="TreeGrafter"/>
</dbReference>
<dbReference type="GO" id="GO:0000122">
    <property type="term" value="P:negative regulation of transcription by RNA polymerase II"/>
    <property type="evidence" value="ECO:0007669"/>
    <property type="project" value="TreeGrafter"/>
</dbReference>
<evidence type="ECO:0000256" key="5">
    <source>
        <dbReference type="ARBA" id="ARBA00023015"/>
    </source>
</evidence>
<feature type="compositionally biased region" description="Polar residues" evidence="9">
    <location>
        <begin position="298"/>
        <end position="308"/>
    </location>
</feature>
<keyword evidence="7" id="KW-0539">Nucleus</keyword>